<sequence length="392" mass="45959">MIKDLLIYSLLGTVLVVFLYSVWISFSKKTNSQTEAEETKKKFHIRILKEVFDSAGYYTALSQVLPRGKDDEKYGFDYIPFMLEILVKKAERSRKSANFFLRATISLTLFFIIVSLVFGYVLMIDSSIGIYREIEDLNQIANSIVMTDSIAKVSDVEERFRILNRYDIFEEMKSFSENREKQKDNILNFLNDNNSNRVKFTFHEIDIIEEKFLETNNLNDVKSSLHRILDRDKDDLETRKFLAKIDKGIQLYYKNITLDNETINSSKKAILNIVEKINNKFEAEKSQLSELIKRSIIGVLLISFFVAILRYFRNLYQFHLNEMLKDESKEIEIRKFYIAMKCAESNPEERKLVLSNFINETKLSVETSQPSSTQQPEMDMLKDILNSLLKKI</sequence>
<feature type="transmembrane region" description="Helical" evidence="1">
    <location>
        <begin position="6"/>
        <end position="26"/>
    </location>
</feature>
<keyword evidence="3" id="KW-1185">Reference proteome</keyword>
<keyword evidence="1" id="KW-0472">Membrane</keyword>
<comment type="caution">
    <text evidence="2">The sequence shown here is derived from an EMBL/GenBank/DDBJ whole genome shotgun (WGS) entry which is preliminary data.</text>
</comment>
<reference evidence="2 3" key="1">
    <citation type="submission" date="2023-05" db="EMBL/GenBank/DDBJ databases">
        <title>Novel species of genus Flectobacillus isolated from stream in China.</title>
        <authorList>
            <person name="Lu H."/>
        </authorList>
    </citation>
    <scope>NUCLEOTIDE SEQUENCE [LARGE SCALE GENOMIC DNA]</scope>
    <source>
        <strain evidence="2 3">KCTC 42575</strain>
    </source>
</reference>
<evidence type="ECO:0000256" key="1">
    <source>
        <dbReference type="SAM" id="Phobius"/>
    </source>
</evidence>
<feature type="transmembrane region" description="Helical" evidence="1">
    <location>
        <begin position="99"/>
        <end position="123"/>
    </location>
</feature>
<evidence type="ECO:0000313" key="3">
    <source>
        <dbReference type="Proteomes" id="UP001236507"/>
    </source>
</evidence>
<dbReference type="EMBL" id="JASHIF010000002">
    <property type="protein sequence ID" value="MDI9858369.1"/>
    <property type="molecule type" value="Genomic_DNA"/>
</dbReference>
<keyword evidence="1" id="KW-0812">Transmembrane</keyword>
<dbReference type="Proteomes" id="UP001236507">
    <property type="component" value="Unassembled WGS sequence"/>
</dbReference>
<dbReference type="RefSeq" id="WP_283343602.1">
    <property type="nucleotide sequence ID" value="NZ_JASHIF010000002.1"/>
</dbReference>
<organism evidence="2 3">
    <name type="scientific">Flectobacillus roseus</name>
    <dbReference type="NCBI Taxonomy" id="502259"/>
    <lineage>
        <taxon>Bacteria</taxon>
        <taxon>Pseudomonadati</taxon>
        <taxon>Bacteroidota</taxon>
        <taxon>Cytophagia</taxon>
        <taxon>Cytophagales</taxon>
        <taxon>Flectobacillaceae</taxon>
        <taxon>Flectobacillus</taxon>
    </lineage>
</organism>
<name>A0ABT6Y4I0_9BACT</name>
<proteinExistence type="predicted"/>
<feature type="transmembrane region" description="Helical" evidence="1">
    <location>
        <begin position="295"/>
        <end position="312"/>
    </location>
</feature>
<evidence type="ECO:0000313" key="2">
    <source>
        <dbReference type="EMBL" id="MDI9858369.1"/>
    </source>
</evidence>
<protein>
    <submittedName>
        <fullName evidence="2">Uncharacterized protein</fullName>
    </submittedName>
</protein>
<keyword evidence="1" id="KW-1133">Transmembrane helix</keyword>
<accession>A0ABT6Y4I0</accession>
<gene>
    <name evidence="2" type="ORF">QM524_03995</name>
</gene>